<keyword evidence="4" id="KW-1185">Reference proteome</keyword>
<feature type="compositionally biased region" description="Basic and acidic residues" evidence="1">
    <location>
        <begin position="39"/>
        <end position="51"/>
    </location>
</feature>
<evidence type="ECO:0000259" key="2">
    <source>
        <dbReference type="Pfam" id="PF11983"/>
    </source>
</evidence>
<dbReference type="GO" id="GO:0051301">
    <property type="term" value="P:cell division"/>
    <property type="evidence" value="ECO:0007669"/>
    <property type="project" value="UniProtKB-KW"/>
</dbReference>
<comment type="caution">
    <text evidence="3">The sequence shown here is derived from an EMBL/GenBank/DDBJ whole genome shotgun (WGS) entry which is preliminary data.</text>
</comment>
<evidence type="ECO:0000313" key="4">
    <source>
        <dbReference type="Proteomes" id="UP001596110"/>
    </source>
</evidence>
<sequence>MRRKPIDMTTTYTVAPVQPVTPQSHMSTETRVVEPPVPTEEKINDKPKFGDRMRNIFGSMFD</sequence>
<accession>A0ABW0UDA4</accession>
<protein>
    <submittedName>
        <fullName evidence="3">Cell division protein FtsA C-terminal domain-containing protein</fullName>
    </submittedName>
</protein>
<dbReference type="Proteomes" id="UP001596110">
    <property type="component" value="Unassembled WGS sequence"/>
</dbReference>
<keyword evidence="3" id="KW-0131">Cell cycle</keyword>
<dbReference type="RefSeq" id="WP_380433848.1">
    <property type="nucleotide sequence ID" value="NZ_JBHSOJ010000016.1"/>
</dbReference>
<dbReference type="EMBL" id="JBHSOJ010000016">
    <property type="protein sequence ID" value="MFC5631143.1"/>
    <property type="molecule type" value="Genomic_DNA"/>
</dbReference>
<organism evidence="3 4">
    <name type="scientific">Streptococcus caledonicus</name>
    <dbReference type="NCBI Taxonomy" id="2614158"/>
    <lineage>
        <taxon>Bacteria</taxon>
        <taxon>Bacillati</taxon>
        <taxon>Bacillota</taxon>
        <taxon>Bacilli</taxon>
        <taxon>Lactobacillales</taxon>
        <taxon>Streptococcaceae</taxon>
        <taxon>Streptococcus</taxon>
    </lineage>
</organism>
<feature type="domain" description="Cell division protein FtsA C-terminal" evidence="2">
    <location>
        <begin position="2"/>
        <end position="62"/>
    </location>
</feature>
<evidence type="ECO:0000256" key="1">
    <source>
        <dbReference type="SAM" id="MobiDB-lite"/>
    </source>
</evidence>
<reference evidence="4" key="1">
    <citation type="journal article" date="2019" name="Int. J. Syst. Evol. Microbiol.">
        <title>The Global Catalogue of Microorganisms (GCM) 10K type strain sequencing project: providing services to taxonomists for standard genome sequencing and annotation.</title>
        <authorList>
            <consortium name="The Broad Institute Genomics Platform"/>
            <consortium name="The Broad Institute Genome Sequencing Center for Infectious Disease"/>
            <person name="Wu L."/>
            <person name="Ma J."/>
        </authorList>
    </citation>
    <scope>NUCLEOTIDE SEQUENCE [LARGE SCALE GENOMIC DNA]</scope>
    <source>
        <strain evidence="4">DT43</strain>
    </source>
</reference>
<gene>
    <name evidence="3" type="ORF">ACFPQ3_06035</name>
</gene>
<feature type="region of interest" description="Disordered" evidence="1">
    <location>
        <begin position="22"/>
        <end position="51"/>
    </location>
</feature>
<proteinExistence type="predicted"/>
<keyword evidence="3" id="KW-0132">Cell division</keyword>
<name>A0ABW0UDA4_9STRE</name>
<evidence type="ECO:0000313" key="3">
    <source>
        <dbReference type="EMBL" id="MFC5631143.1"/>
    </source>
</evidence>
<dbReference type="Pfam" id="PF11983">
    <property type="entry name" value="FtsA_C"/>
    <property type="match status" value="1"/>
</dbReference>
<dbReference type="InterPro" id="IPR021873">
    <property type="entry name" value="FtsA_C"/>
</dbReference>